<gene>
    <name evidence="3" type="ORF">BDV39DRAFT_183571</name>
</gene>
<keyword evidence="4" id="KW-1185">Reference proteome</keyword>
<dbReference type="EMBL" id="ML741840">
    <property type="protein sequence ID" value="KAE8322779.1"/>
    <property type="molecule type" value="Genomic_DNA"/>
</dbReference>
<evidence type="ECO:0000256" key="1">
    <source>
        <dbReference type="ARBA" id="ARBA00009003"/>
    </source>
</evidence>
<evidence type="ECO:0008006" key="5">
    <source>
        <dbReference type="Google" id="ProtNLM"/>
    </source>
</evidence>
<dbReference type="GO" id="GO:0000136">
    <property type="term" value="C:mannan polymerase complex"/>
    <property type="evidence" value="ECO:0007669"/>
    <property type="project" value="TreeGrafter"/>
</dbReference>
<dbReference type="Pfam" id="PF04488">
    <property type="entry name" value="Gly_transf_sug"/>
    <property type="match status" value="1"/>
</dbReference>
<dbReference type="InterPro" id="IPR007577">
    <property type="entry name" value="GlycoTrfase_DXD_sugar-bd_CS"/>
</dbReference>
<dbReference type="GO" id="GO:0000009">
    <property type="term" value="F:alpha-1,6-mannosyltransferase activity"/>
    <property type="evidence" value="ECO:0007669"/>
    <property type="project" value="InterPro"/>
</dbReference>
<accession>A0A5N6WSA5</accession>
<reference evidence="4" key="1">
    <citation type="submission" date="2019-04" db="EMBL/GenBank/DDBJ databases">
        <title>Friends and foes A comparative genomics studyof 23 Aspergillus species from section Flavi.</title>
        <authorList>
            <consortium name="DOE Joint Genome Institute"/>
            <person name="Kjaerbolling I."/>
            <person name="Vesth T."/>
            <person name="Frisvad J.C."/>
            <person name="Nybo J.L."/>
            <person name="Theobald S."/>
            <person name="Kildgaard S."/>
            <person name="Isbrandt T."/>
            <person name="Kuo A."/>
            <person name="Sato A."/>
            <person name="Lyhne E.K."/>
            <person name="Kogle M.E."/>
            <person name="Wiebenga A."/>
            <person name="Kun R.S."/>
            <person name="Lubbers R.J."/>
            <person name="Makela M.R."/>
            <person name="Barry K."/>
            <person name="Chovatia M."/>
            <person name="Clum A."/>
            <person name="Daum C."/>
            <person name="Haridas S."/>
            <person name="He G."/>
            <person name="LaButti K."/>
            <person name="Lipzen A."/>
            <person name="Mondo S."/>
            <person name="Riley R."/>
            <person name="Salamov A."/>
            <person name="Simmons B.A."/>
            <person name="Magnuson J.K."/>
            <person name="Henrissat B."/>
            <person name="Mortensen U.H."/>
            <person name="Larsen T.O."/>
            <person name="Devries R.P."/>
            <person name="Grigoriev I.V."/>
            <person name="Machida M."/>
            <person name="Baker S.E."/>
            <person name="Andersen M.R."/>
        </authorList>
    </citation>
    <scope>NUCLEOTIDE SEQUENCE [LARGE SCALE GENOMIC DNA]</scope>
    <source>
        <strain evidence="4">CBS 130017</strain>
    </source>
</reference>
<dbReference type="Gene3D" id="3.90.550.20">
    <property type="match status" value="1"/>
</dbReference>
<feature type="transmembrane region" description="Helical" evidence="2">
    <location>
        <begin position="12"/>
        <end position="32"/>
    </location>
</feature>
<protein>
    <recommendedName>
        <fullName evidence="5">Nucleotide-diphospho-sugar transferase</fullName>
    </recommendedName>
</protein>
<sequence length="312" mass="35245">MAMLLSHRSFPLFKLSIAGTLAFWCIVTILYLNTTRLASSRQAENTSATSYAAKIPEKIWYKVGPSGQSNESKEWMDDCLRKNPGYRSEIMTDQSADLFVKENFAFRPDIIETYFALSYPILKADFVRYLILFIEGGIWFDLDVSCEDTPINDWIPTEFKDAANLVVGWEFDVGWGEHIFRQFETWTIMAAPKSPHILRVIDDIVDEVREAKGAHLDGNVIDRVVDFTGPRKFTRGVFKSLELAINGTIDNGSISHLVTPRLIGDTVIMPGYSFSASVNRYDPEVVVGPSFVKHHYAGSWKNEHGGEVRSNS</sequence>
<dbReference type="InterPro" id="IPR039367">
    <property type="entry name" value="Och1-like"/>
</dbReference>
<name>A0A5N6WSA5_9EURO</name>
<dbReference type="SUPFAM" id="SSF53448">
    <property type="entry name" value="Nucleotide-diphospho-sugar transferases"/>
    <property type="match status" value="1"/>
</dbReference>
<proteinExistence type="inferred from homology"/>
<dbReference type="GO" id="GO:0006487">
    <property type="term" value="P:protein N-linked glycosylation"/>
    <property type="evidence" value="ECO:0007669"/>
    <property type="project" value="TreeGrafter"/>
</dbReference>
<comment type="similarity">
    <text evidence="1">Belongs to the glycosyltransferase 32 family.</text>
</comment>
<evidence type="ECO:0000313" key="3">
    <source>
        <dbReference type="EMBL" id="KAE8322779.1"/>
    </source>
</evidence>
<evidence type="ECO:0000256" key="2">
    <source>
        <dbReference type="SAM" id="Phobius"/>
    </source>
</evidence>
<dbReference type="PANTHER" id="PTHR31834:SF8">
    <property type="entry name" value="TRANSFERASE, PUTATIVE (AFU_ORTHOLOGUE AFUA_6G14040)-RELATED"/>
    <property type="match status" value="1"/>
</dbReference>
<dbReference type="Proteomes" id="UP000325945">
    <property type="component" value="Unassembled WGS sequence"/>
</dbReference>
<keyword evidence="2" id="KW-1133">Transmembrane helix</keyword>
<dbReference type="InterPro" id="IPR029044">
    <property type="entry name" value="Nucleotide-diphossugar_trans"/>
</dbReference>
<evidence type="ECO:0000313" key="4">
    <source>
        <dbReference type="Proteomes" id="UP000325945"/>
    </source>
</evidence>
<dbReference type="PANTHER" id="PTHR31834">
    <property type="entry name" value="INITIATION-SPECIFIC ALPHA-1,6-MANNOSYLTRANSFERASE"/>
    <property type="match status" value="1"/>
</dbReference>
<organism evidence="3 4">
    <name type="scientific">Aspergillus sergii</name>
    <dbReference type="NCBI Taxonomy" id="1034303"/>
    <lineage>
        <taxon>Eukaryota</taxon>
        <taxon>Fungi</taxon>
        <taxon>Dikarya</taxon>
        <taxon>Ascomycota</taxon>
        <taxon>Pezizomycotina</taxon>
        <taxon>Eurotiomycetes</taxon>
        <taxon>Eurotiomycetidae</taxon>
        <taxon>Eurotiales</taxon>
        <taxon>Aspergillaceae</taxon>
        <taxon>Aspergillus</taxon>
        <taxon>Aspergillus subgen. Circumdati</taxon>
    </lineage>
</organism>
<keyword evidence="2" id="KW-0472">Membrane</keyword>
<dbReference type="AlphaFoldDB" id="A0A5N6WSA5"/>
<keyword evidence="2" id="KW-0812">Transmembrane</keyword>